<dbReference type="OrthoDB" id="9786134at2"/>
<dbReference type="PANTHER" id="PTHR42815:SF2">
    <property type="entry name" value="FAD-BINDING, PUTATIVE (AFU_ORTHOLOGUE AFUA_6G07600)-RELATED"/>
    <property type="match status" value="1"/>
</dbReference>
<reference evidence="2" key="1">
    <citation type="submission" date="2006-01" db="EMBL/GenBank/DDBJ databases">
        <title>Complete sequence of Anaeromyxobacter dehalogenans 2CP-C.</title>
        <authorList>
            <consortium name="US DOE Joint Genome Institute"/>
            <person name="Copeland A."/>
            <person name="Lucas S."/>
            <person name="Lapidus A."/>
            <person name="Barry K."/>
            <person name="Detter J.C."/>
            <person name="Glavina T."/>
            <person name="Hammon N."/>
            <person name="Israni S."/>
            <person name="Pitluck S."/>
            <person name="Brettin T."/>
            <person name="Bruce D."/>
            <person name="Han C."/>
            <person name="Tapia R."/>
            <person name="Gilna P."/>
            <person name="Kiss H."/>
            <person name="Schmutz J."/>
            <person name="Larimer F."/>
            <person name="Land M."/>
            <person name="Kyrpides N."/>
            <person name="Anderson I."/>
            <person name="Sanford R.A."/>
            <person name="Ritalahti K.M."/>
            <person name="Thomas H.S."/>
            <person name="Kirby J.R."/>
            <person name="Zhulin I.B."/>
            <person name="Loeffler F.E."/>
            <person name="Richardson P."/>
        </authorList>
    </citation>
    <scope>NUCLEOTIDE SEQUENCE</scope>
    <source>
        <strain evidence="2">2CP-C</strain>
    </source>
</reference>
<dbReference type="eggNOG" id="COG3576">
    <property type="taxonomic scope" value="Bacteria"/>
</dbReference>
<dbReference type="HOGENOM" id="CLU_098597_0_0_7"/>
<dbReference type="KEGG" id="ade:Adeh_0547"/>
<evidence type="ECO:0000313" key="2">
    <source>
        <dbReference type="EMBL" id="ABC80323.1"/>
    </source>
</evidence>
<sequence>MGHRFAELAFTPAVRAVQESMGSRAAYARMEAGPDHHDALGPDEAGFIAARDSFYLASVGETGWPYLQHRGGPPGFVRVLGPRTIGFADYRGNRQYVTVGNLARNDRVALFFMDYPARTRLKLLGHARWVGPEEPALLAALSAPAGAAPVERGIVIEVAAFDWNCSQHITPRFTEAELEAGAGPDQPWVPAAK</sequence>
<dbReference type="Pfam" id="PF01243">
    <property type="entry name" value="PNPOx_N"/>
    <property type="match status" value="1"/>
</dbReference>
<organism evidence="2 3">
    <name type="scientific">Anaeromyxobacter dehalogenans (strain 2CP-C)</name>
    <dbReference type="NCBI Taxonomy" id="290397"/>
    <lineage>
        <taxon>Bacteria</taxon>
        <taxon>Pseudomonadati</taxon>
        <taxon>Myxococcota</taxon>
        <taxon>Myxococcia</taxon>
        <taxon>Myxococcales</taxon>
        <taxon>Cystobacterineae</taxon>
        <taxon>Anaeromyxobacteraceae</taxon>
        <taxon>Anaeromyxobacter</taxon>
    </lineage>
</organism>
<dbReference type="PANTHER" id="PTHR42815">
    <property type="entry name" value="FAD-BINDING, PUTATIVE (AFU_ORTHOLOGUE AFUA_6G07600)-RELATED"/>
    <property type="match status" value="1"/>
</dbReference>
<dbReference type="EMBL" id="CP000251">
    <property type="protein sequence ID" value="ABC80323.1"/>
    <property type="molecule type" value="Genomic_DNA"/>
</dbReference>
<accession>Q2INE3</accession>
<evidence type="ECO:0000313" key="3">
    <source>
        <dbReference type="Proteomes" id="UP000001935"/>
    </source>
</evidence>
<evidence type="ECO:0000259" key="1">
    <source>
        <dbReference type="Pfam" id="PF01243"/>
    </source>
</evidence>
<dbReference type="STRING" id="290397.Adeh_0547"/>
<protein>
    <submittedName>
        <fullName evidence="2">FMN-binding pyridoxamine 5'-phosphate oxidase-related protein protein</fullName>
    </submittedName>
</protein>
<gene>
    <name evidence="2" type="ordered locus">Adeh_0547</name>
</gene>
<dbReference type="SUPFAM" id="SSF50475">
    <property type="entry name" value="FMN-binding split barrel"/>
    <property type="match status" value="1"/>
</dbReference>
<name>Q2INE3_ANADE</name>
<proteinExistence type="predicted"/>
<dbReference type="InterPro" id="IPR011576">
    <property type="entry name" value="Pyridox_Oxase_N"/>
</dbReference>
<dbReference type="AlphaFoldDB" id="Q2INE3"/>
<dbReference type="InterPro" id="IPR012349">
    <property type="entry name" value="Split_barrel_FMN-bd"/>
</dbReference>
<dbReference type="Gene3D" id="2.30.110.10">
    <property type="entry name" value="Electron Transport, Fmn-binding Protein, Chain A"/>
    <property type="match status" value="1"/>
</dbReference>
<dbReference type="Proteomes" id="UP000001935">
    <property type="component" value="Chromosome"/>
</dbReference>
<dbReference type="RefSeq" id="WP_011419606.1">
    <property type="nucleotide sequence ID" value="NC_007760.1"/>
</dbReference>
<feature type="domain" description="Pyridoxamine 5'-phosphate oxidase N-terminal" evidence="1">
    <location>
        <begin position="46"/>
        <end position="144"/>
    </location>
</feature>